<dbReference type="Proteomes" id="UP001590950">
    <property type="component" value="Unassembled WGS sequence"/>
</dbReference>
<sequence>MSDLDGDSHMHSSSSSDAADDSDAMFPSELDSPGHAPQNSVNPLASSLLPAGSTPPLSQDQDDAMDMGPLHSMNPGEEETAVRNGITMKTVPWTRKVSPRKVSPGDLASGEKSDFAISAEMAEPGASWNNRKAKEEYQRVSMQIEDKNFSLREFGDLFDEGPQSPENGKDKGKQ</sequence>
<comment type="caution">
    <text evidence="2">The sequence shown here is derived from an EMBL/GenBank/DDBJ whole genome shotgun (WGS) entry which is preliminary data.</text>
</comment>
<feature type="region of interest" description="Disordered" evidence="1">
    <location>
        <begin position="1"/>
        <end position="110"/>
    </location>
</feature>
<protein>
    <submittedName>
        <fullName evidence="2">Uncharacterized protein</fullName>
    </submittedName>
</protein>
<evidence type="ECO:0000313" key="2">
    <source>
        <dbReference type="EMBL" id="KAL2043509.1"/>
    </source>
</evidence>
<accession>A0ABR4ADF4</accession>
<evidence type="ECO:0000256" key="1">
    <source>
        <dbReference type="SAM" id="MobiDB-lite"/>
    </source>
</evidence>
<gene>
    <name evidence="2" type="ORF">N7G274_003816</name>
</gene>
<feature type="compositionally biased region" description="Basic and acidic residues" evidence="1">
    <location>
        <begin position="1"/>
        <end position="10"/>
    </location>
</feature>
<keyword evidence="3" id="KW-1185">Reference proteome</keyword>
<evidence type="ECO:0000313" key="3">
    <source>
        <dbReference type="Proteomes" id="UP001590950"/>
    </source>
</evidence>
<name>A0ABR4ADF4_9LECA</name>
<feature type="region of interest" description="Disordered" evidence="1">
    <location>
        <begin position="155"/>
        <end position="174"/>
    </location>
</feature>
<proteinExistence type="predicted"/>
<reference evidence="2 3" key="1">
    <citation type="submission" date="2024-09" db="EMBL/GenBank/DDBJ databases">
        <title>Rethinking Asexuality: The Enigmatic Case of Functional Sexual Genes in Lepraria (Stereocaulaceae).</title>
        <authorList>
            <person name="Doellman M."/>
            <person name="Sun Y."/>
            <person name="Barcenas-Pena A."/>
            <person name="Lumbsch H.T."/>
            <person name="Grewe F."/>
        </authorList>
    </citation>
    <scope>NUCLEOTIDE SEQUENCE [LARGE SCALE GENOMIC DNA]</scope>
    <source>
        <strain evidence="2 3">Mercado 3170</strain>
    </source>
</reference>
<dbReference type="EMBL" id="JBEFKJ010000011">
    <property type="protein sequence ID" value="KAL2043509.1"/>
    <property type="molecule type" value="Genomic_DNA"/>
</dbReference>
<organism evidence="2 3">
    <name type="scientific">Stereocaulon virgatum</name>
    <dbReference type="NCBI Taxonomy" id="373712"/>
    <lineage>
        <taxon>Eukaryota</taxon>
        <taxon>Fungi</taxon>
        <taxon>Dikarya</taxon>
        <taxon>Ascomycota</taxon>
        <taxon>Pezizomycotina</taxon>
        <taxon>Lecanoromycetes</taxon>
        <taxon>OSLEUM clade</taxon>
        <taxon>Lecanoromycetidae</taxon>
        <taxon>Lecanorales</taxon>
        <taxon>Lecanorineae</taxon>
        <taxon>Stereocaulaceae</taxon>
        <taxon>Stereocaulon</taxon>
    </lineage>
</organism>